<dbReference type="AlphaFoldDB" id="A0A9X4KHN1"/>
<keyword evidence="3" id="KW-1185">Reference proteome</keyword>
<feature type="domain" description="DUF3502" evidence="1">
    <location>
        <begin position="209"/>
        <end position="276"/>
    </location>
</feature>
<dbReference type="RefSeq" id="WP_277565983.1">
    <property type="nucleotide sequence ID" value="NZ_JAPDHZ010000003.1"/>
</dbReference>
<proteinExistence type="predicted"/>
<evidence type="ECO:0000313" key="3">
    <source>
        <dbReference type="Proteomes" id="UP001153387"/>
    </source>
</evidence>
<dbReference type="Pfam" id="PF12010">
    <property type="entry name" value="DUF3502"/>
    <property type="match status" value="1"/>
</dbReference>
<evidence type="ECO:0000313" key="2">
    <source>
        <dbReference type="EMBL" id="MDG0792163.1"/>
    </source>
</evidence>
<dbReference type="Gene3D" id="3.40.190.10">
    <property type="entry name" value="Periplasmic binding protein-like II"/>
    <property type="match status" value="2"/>
</dbReference>
<gene>
    <name evidence="2" type="ORF">OMP38_15790</name>
</gene>
<dbReference type="EMBL" id="JAPDHZ010000003">
    <property type="protein sequence ID" value="MDG0792163.1"/>
    <property type="molecule type" value="Genomic_DNA"/>
</dbReference>
<dbReference type="InterPro" id="IPR022627">
    <property type="entry name" value="DUF3502"/>
</dbReference>
<dbReference type="Proteomes" id="UP001153387">
    <property type="component" value="Unassembled WGS sequence"/>
</dbReference>
<comment type="caution">
    <text evidence="2">The sequence shown here is derived from an EMBL/GenBank/DDBJ whole genome shotgun (WGS) entry which is preliminary data.</text>
</comment>
<accession>A0A9X4KHN1</accession>
<reference evidence="2 3" key="1">
    <citation type="submission" date="2022-10" db="EMBL/GenBank/DDBJ databases">
        <title>Comparative genomic analysis of Cohnella hashimotonis sp. nov., isolated from the International Space Station.</title>
        <authorList>
            <person name="Simpson A."/>
            <person name="Venkateswaran K."/>
        </authorList>
    </citation>
    <scope>NUCLEOTIDE SEQUENCE [LARGE SCALE GENOMIC DNA]</scope>
    <source>
        <strain evidence="2 3">DSM 18997</strain>
    </source>
</reference>
<sequence>MAGDYLNSPVYIDPADPRLQVKITYDSDFFASILGKLHEWQRKGYTPNYVSTTSAIPDPEKAFNEGKFAATWSVVMKQTERIDAFKAMQPQGELENVYLHPEKPKYLFTGSDNILSVFSTSRHVNEAVAFINWIRSSQENYDLFSYGIEGVHYNLENEAISYDRIAPDKRYAPISWAWNDIRFVRFSKHISPEYGEQLRNWDKEAIPSPTLGFIPDLSPIKSEMAQLDVVISEYLTLLYDQKTDWDATMDVFRQKLKDAGIQHVVAELQRQFDAFHATHRAMQQGYK</sequence>
<organism evidence="2 3">
    <name type="scientific">Cohnella ginsengisoli</name>
    <dbReference type="NCBI Taxonomy" id="425004"/>
    <lineage>
        <taxon>Bacteria</taxon>
        <taxon>Bacillati</taxon>
        <taxon>Bacillota</taxon>
        <taxon>Bacilli</taxon>
        <taxon>Bacillales</taxon>
        <taxon>Paenibacillaceae</taxon>
        <taxon>Cohnella</taxon>
    </lineage>
</organism>
<protein>
    <submittedName>
        <fullName evidence="2">ABC transporter substrate-binding protein</fullName>
    </submittedName>
</protein>
<dbReference type="SUPFAM" id="SSF53850">
    <property type="entry name" value="Periplasmic binding protein-like II"/>
    <property type="match status" value="1"/>
</dbReference>
<evidence type="ECO:0000259" key="1">
    <source>
        <dbReference type="Pfam" id="PF12010"/>
    </source>
</evidence>
<name>A0A9X4KHN1_9BACL</name>